<dbReference type="AlphaFoldDB" id="A0A831LWL7"/>
<evidence type="ECO:0000313" key="1">
    <source>
        <dbReference type="EMBL" id="HDR51176.1"/>
    </source>
</evidence>
<name>A0A831LWL7_9BACT</name>
<protein>
    <submittedName>
        <fullName evidence="1">Uncharacterized protein</fullName>
    </submittedName>
</protein>
<organism evidence="1">
    <name type="scientific">Mariniphaga anaerophila</name>
    <dbReference type="NCBI Taxonomy" id="1484053"/>
    <lineage>
        <taxon>Bacteria</taxon>
        <taxon>Pseudomonadati</taxon>
        <taxon>Bacteroidota</taxon>
        <taxon>Bacteroidia</taxon>
        <taxon>Marinilabiliales</taxon>
        <taxon>Prolixibacteraceae</taxon>
        <taxon>Mariniphaga</taxon>
    </lineage>
</organism>
<dbReference type="Proteomes" id="UP000886047">
    <property type="component" value="Unassembled WGS sequence"/>
</dbReference>
<gene>
    <name evidence="1" type="ORF">ENN90_06080</name>
</gene>
<feature type="non-terminal residue" evidence="1">
    <location>
        <position position="87"/>
    </location>
</feature>
<sequence>MDLSNFLNHSFFDALKHFFEALNVPVNYIDEHPAKPGSVLSNFNPKNKTHQLIGDVYAFGMVDDAIFNEKETFENLEQVKAITEDYD</sequence>
<accession>A0A831LWL7</accession>
<reference evidence="1" key="1">
    <citation type="journal article" date="2020" name="mSystems">
        <title>Genome- and Community-Level Interaction Insights into Carbon Utilization and Element Cycling Functions of Hydrothermarchaeota in Hydrothermal Sediment.</title>
        <authorList>
            <person name="Zhou Z."/>
            <person name="Liu Y."/>
            <person name="Xu W."/>
            <person name="Pan J."/>
            <person name="Luo Z.H."/>
            <person name="Li M."/>
        </authorList>
    </citation>
    <scope>NUCLEOTIDE SEQUENCE [LARGE SCALE GENOMIC DNA]</scope>
    <source>
        <strain evidence="1">SpSt-1217</strain>
    </source>
</reference>
<dbReference type="EMBL" id="DSDK01000333">
    <property type="protein sequence ID" value="HDR51176.1"/>
    <property type="molecule type" value="Genomic_DNA"/>
</dbReference>
<comment type="caution">
    <text evidence="1">The sequence shown here is derived from an EMBL/GenBank/DDBJ whole genome shotgun (WGS) entry which is preliminary data.</text>
</comment>
<proteinExistence type="predicted"/>